<dbReference type="PANTHER" id="PTHR11851:SF49">
    <property type="entry name" value="MITOCHONDRIAL-PROCESSING PEPTIDASE SUBUNIT ALPHA"/>
    <property type="match status" value="1"/>
</dbReference>
<dbReference type="InterPro" id="IPR011765">
    <property type="entry name" value="Pept_M16_N"/>
</dbReference>
<reference evidence="4 5" key="1">
    <citation type="submission" date="2017-07" db="EMBL/GenBank/DDBJ databases">
        <title>Complete Genome Sequence of the cosmetic ferment Vitreoscilla filiformis (ATCC15551).</title>
        <authorList>
            <person name="Contreras S."/>
            <person name="Sagory-Zalkind P."/>
            <person name="Blanquart H."/>
            <person name="Iltis A."/>
            <person name="Morand S.C."/>
        </authorList>
    </citation>
    <scope>NUCLEOTIDE SEQUENCE [LARGE SCALE GENOMIC DNA]</scope>
    <source>
        <strain evidence="4 5">ATCC 15551</strain>
    </source>
</reference>
<dbReference type="SUPFAM" id="SSF63411">
    <property type="entry name" value="LuxS/MPP-like metallohydrolase"/>
    <property type="match status" value="2"/>
</dbReference>
<name>A0A221KCI2_VITFI</name>
<dbReference type="EMBL" id="CP022423">
    <property type="protein sequence ID" value="ASM76738.1"/>
    <property type="molecule type" value="Genomic_DNA"/>
</dbReference>
<evidence type="ECO:0000259" key="2">
    <source>
        <dbReference type="Pfam" id="PF00675"/>
    </source>
</evidence>
<organism evidence="4 5">
    <name type="scientific">Vitreoscilla filiformis</name>
    <dbReference type="NCBI Taxonomy" id="63"/>
    <lineage>
        <taxon>Bacteria</taxon>
        <taxon>Pseudomonadati</taxon>
        <taxon>Pseudomonadota</taxon>
        <taxon>Betaproteobacteria</taxon>
        <taxon>Neisseriales</taxon>
        <taxon>Neisseriaceae</taxon>
        <taxon>Vitreoscilla</taxon>
    </lineage>
</organism>
<protein>
    <submittedName>
        <fullName evidence="4">Peptidase</fullName>
    </submittedName>
</protein>
<evidence type="ECO:0000313" key="5">
    <source>
        <dbReference type="Proteomes" id="UP000199729"/>
    </source>
</evidence>
<dbReference type="InterPro" id="IPR007863">
    <property type="entry name" value="Peptidase_M16_C"/>
</dbReference>
<accession>A0A221KCI2</accession>
<comment type="similarity">
    <text evidence="1">Belongs to the peptidase M16 family.</text>
</comment>
<dbReference type="AlphaFoldDB" id="A0A221KCI2"/>
<proteinExistence type="inferred from homology"/>
<dbReference type="InterPro" id="IPR050361">
    <property type="entry name" value="MPP/UQCRC_Complex"/>
</dbReference>
<feature type="domain" description="Peptidase M16 C-terminal" evidence="3">
    <location>
        <begin position="171"/>
        <end position="350"/>
    </location>
</feature>
<sequence length="426" mass="46930">MPPMACLRRTLANGLEVLALPGGGSGSVSVQVWYRVGGKDDPEGRSGFAHLFEHLMFKGTRHMAPEQIDRLTEDVGGQNNAFTSEDNTTYQNLVPSHHLERILWAEAERMASLNVDEANFLSERAVVQEEYRQRVLADPYGRLFNAMVGHTFDVHPYRRPVIGSITDLDAATLADVQAFHATYYRPDNAFLIVVGDFDPMQLDGWVNRYFGPIRRPSSPIPRVNVREPAWTHSPAPVHLHGPNVPLPATVLLWKGPPASHPDGLALQVAQVLLSSGEASRLHEGLVQRRRIAQSAGWSCSFYTDASSITAYAIAAGSHRPEALVAPLLDDIRRLAHGPIPAAELDKARTQVLTSALVGRQTPEGRADALGWAMIHGGDPAQADRELMALQTVRAEDVRQALRRHVIDRPMATLYYSQAPQAEERPS</sequence>
<dbReference type="PANTHER" id="PTHR11851">
    <property type="entry name" value="METALLOPROTEASE"/>
    <property type="match status" value="1"/>
</dbReference>
<dbReference type="Gene3D" id="3.30.830.10">
    <property type="entry name" value="Metalloenzyme, LuxS/M16 peptidase-like"/>
    <property type="match status" value="2"/>
</dbReference>
<dbReference type="InterPro" id="IPR011249">
    <property type="entry name" value="Metalloenz_LuxS/M16"/>
</dbReference>
<dbReference type="KEGG" id="vff:VITFI_CDS0960"/>
<keyword evidence="5" id="KW-1185">Reference proteome</keyword>
<gene>
    <name evidence="4" type="ORF">VITFI_CDS0960</name>
</gene>
<dbReference type="Pfam" id="PF00675">
    <property type="entry name" value="Peptidase_M16"/>
    <property type="match status" value="1"/>
</dbReference>
<dbReference type="GO" id="GO:0046872">
    <property type="term" value="F:metal ion binding"/>
    <property type="evidence" value="ECO:0007669"/>
    <property type="project" value="InterPro"/>
</dbReference>
<evidence type="ECO:0000313" key="4">
    <source>
        <dbReference type="EMBL" id="ASM76738.1"/>
    </source>
</evidence>
<feature type="domain" description="Peptidase M16 N-terminal" evidence="2">
    <location>
        <begin position="27"/>
        <end position="162"/>
    </location>
</feature>
<evidence type="ECO:0000259" key="3">
    <source>
        <dbReference type="Pfam" id="PF05193"/>
    </source>
</evidence>
<dbReference type="Proteomes" id="UP000199729">
    <property type="component" value="Chromosome"/>
</dbReference>
<evidence type="ECO:0000256" key="1">
    <source>
        <dbReference type="ARBA" id="ARBA00007261"/>
    </source>
</evidence>
<dbReference type="Pfam" id="PF05193">
    <property type="entry name" value="Peptidase_M16_C"/>
    <property type="match status" value="1"/>
</dbReference>